<dbReference type="PROSITE" id="PS00041">
    <property type="entry name" value="HTH_ARAC_FAMILY_1"/>
    <property type="match status" value="1"/>
</dbReference>
<dbReference type="PROSITE" id="PS01124">
    <property type="entry name" value="HTH_ARAC_FAMILY_2"/>
    <property type="match status" value="1"/>
</dbReference>
<evidence type="ECO:0000256" key="3">
    <source>
        <dbReference type="ARBA" id="ARBA00023163"/>
    </source>
</evidence>
<dbReference type="RefSeq" id="WP_129225362.1">
    <property type="nucleotide sequence ID" value="NZ_SDOZ01000002.1"/>
</dbReference>
<dbReference type="InterPro" id="IPR003313">
    <property type="entry name" value="AraC-bd"/>
</dbReference>
<dbReference type="InterPro" id="IPR018062">
    <property type="entry name" value="HTH_AraC-typ_CS"/>
</dbReference>
<dbReference type="Gene3D" id="1.10.10.60">
    <property type="entry name" value="Homeodomain-like"/>
    <property type="match status" value="2"/>
</dbReference>
<keyword evidence="1" id="KW-0805">Transcription regulation</keyword>
<dbReference type="OrthoDB" id="9801721at2"/>
<dbReference type="EMBL" id="SDOZ01000002">
    <property type="protein sequence ID" value="RXZ62052.1"/>
    <property type="molecule type" value="Genomic_DNA"/>
</dbReference>
<accession>A0A4Q2KF20</accession>
<keyword evidence="2" id="KW-0238">DNA-binding</keyword>
<dbReference type="GO" id="GO:0043565">
    <property type="term" value="F:sequence-specific DNA binding"/>
    <property type="evidence" value="ECO:0007669"/>
    <property type="project" value="InterPro"/>
</dbReference>
<evidence type="ECO:0000313" key="5">
    <source>
        <dbReference type="EMBL" id="RXZ62052.1"/>
    </source>
</evidence>
<dbReference type="SUPFAM" id="SSF51215">
    <property type="entry name" value="Regulatory protein AraC"/>
    <property type="match status" value="1"/>
</dbReference>
<dbReference type="PANTHER" id="PTHR43280">
    <property type="entry name" value="ARAC-FAMILY TRANSCRIPTIONAL REGULATOR"/>
    <property type="match status" value="1"/>
</dbReference>
<keyword evidence="6" id="KW-1185">Reference proteome</keyword>
<dbReference type="Pfam" id="PF02311">
    <property type="entry name" value="AraC_binding"/>
    <property type="match status" value="1"/>
</dbReference>
<keyword evidence="3" id="KW-0804">Transcription</keyword>
<sequence length="281" mass="31831">MFNIKLSGVSAQSYSDSCTYNSSVGNLSLSVQTYGEFYCTSAYRTERSGMNQHLLIYTLAGKGRLLYRRKEYSLTAGTLMLIDCAEAQVYGTDGDHWHFLYVHYTGSAAAALTSLVTKNENFCVSVTDHEEFYRTLCEIVQPRELFLPYDVLYASHVLEKLFLMLLKQQSEDCEYQKALTPVERALGYVAEHYGEKVTLDDLAGSAFLSKYHFLRLFSRITGMTPMEYLQSYRIGRAQIFLKTSDLSIEEIAAKIGYENAAAFIRAFKKQTGTTPGKYKSQ</sequence>
<organism evidence="5 6">
    <name type="scientific">Candidatus Borkfalkia ceftriaxoniphila</name>
    <dbReference type="NCBI Taxonomy" id="2508949"/>
    <lineage>
        <taxon>Bacteria</taxon>
        <taxon>Bacillati</taxon>
        <taxon>Bacillota</taxon>
        <taxon>Clostridia</taxon>
        <taxon>Christensenellales</taxon>
        <taxon>Christensenellaceae</taxon>
        <taxon>Candidatus Borkfalkia</taxon>
    </lineage>
</organism>
<dbReference type="InterPro" id="IPR037923">
    <property type="entry name" value="HTH-like"/>
</dbReference>
<dbReference type="PANTHER" id="PTHR43280:SF28">
    <property type="entry name" value="HTH-TYPE TRANSCRIPTIONAL ACTIVATOR RHAS"/>
    <property type="match status" value="1"/>
</dbReference>
<proteinExistence type="predicted"/>
<dbReference type="InterPro" id="IPR009057">
    <property type="entry name" value="Homeodomain-like_sf"/>
</dbReference>
<evidence type="ECO:0000313" key="6">
    <source>
        <dbReference type="Proteomes" id="UP000291269"/>
    </source>
</evidence>
<evidence type="ECO:0000256" key="2">
    <source>
        <dbReference type="ARBA" id="ARBA00023125"/>
    </source>
</evidence>
<dbReference type="Proteomes" id="UP000291269">
    <property type="component" value="Unassembled WGS sequence"/>
</dbReference>
<dbReference type="AlphaFoldDB" id="A0A4Q2KF20"/>
<dbReference type="PRINTS" id="PR00032">
    <property type="entry name" value="HTHARAC"/>
</dbReference>
<reference evidence="5 6" key="1">
    <citation type="journal article" date="2019" name="Gut">
        <title>Antibiotics-induced monodominance of a novel gut bacterial order.</title>
        <authorList>
            <person name="Hildebrand F."/>
            <person name="Moitinho-Silva L."/>
            <person name="Blasche S."/>
            <person name="Jahn M.T."/>
            <person name="Gossmann T.I."/>
            <person name="Heuerta-Cepas J."/>
            <person name="Hercog R."/>
            <person name="Luetge M."/>
            <person name="Bahram M."/>
            <person name="Pryszlak A."/>
            <person name="Alves R.J."/>
            <person name="Waszak S.M."/>
            <person name="Zhu A."/>
            <person name="Ye L."/>
            <person name="Costea P.I."/>
            <person name="Aalvink S."/>
            <person name="Belzer C."/>
            <person name="Forslund S.K."/>
            <person name="Sunagawa S."/>
            <person name="Hentschel U."/>
            <person name="Merten C."/>
            <person name="Patil K.R."/>
            <person name="Benes V."/>
            <person name="Bork P."/>
        </authorList>
    </citation>
    <scope>NUCLEOTIDE SEQUENCE [LARGE SCALE GENOMIC DNA]</scope>
    <source>
        <strain evidence="5 6">HDS1380</strain>
    </source>
</reference>
<evidence type="ECO:0000259" key="4">
    <source>
        <dbReference type="PROSITE" id="PS01124"/>
    </source>
</evidence>
<comment type="caution">
    <text evidence="5">The sequence shown here is derived from an EMBL/GenBank/DDBJ whole genome shotgun (WGS) entry which is preliminary data.</text>
</comment>
<dbReference type="InterPro" id="IPR018060">
    <property type="entry name" value="HTH_AraC"/>
</dbReference>
<dbReference type="InterPro" id="IPR020449">
    <property type="entry name" value="Tscrpt_reg_AraC-type_HTH"/>
</dbReference>
<dbReference type="SUPFAM" id="SSF46689">
    <property type="entry name" value="Homeodomain-like"/>
    <property type="match status" value="2"/>
</dbReference>
<dbReference type="Pfam" id="PF12833">
    <property type="entry name" value="HTH_18"/>
    <property type="match status" value="1"/>
</dbReference>
<feature type="domain" description="HTH araC/xylS-type" evidence="4">
    <location>
        <begin position="183"/>
        <end position="281"/>
    </location>
</feature>
<dbReference type="Gene3D" id="2.60.120.280">
    <property type="entry name" value="Regulatory protein AraC"/>
    <property type="match status" value="1"/>
</dbReference>
<evidence type="ECO:0000256" key="1">
    <source>
        <dbReference type="ARBA" id="ARBA00023015"/>
    </source>
</evidence>
<name>A0A4Q2KF20_9FIRM</name>
<protein>
    <submittedName>
        <fullName evidence="5">AraC family transcriptional regulator</fullName>
    </submittedName>
</protein>
<gene>
    <name evidence="5" type="ORF">ESZ91_06580</name>
</gene>
<dbReference type="SMART" id="SM00342">
    <property type="entry name" value="HTH_ARAC"/>
    <property type="match status" value="1"/>
</dbReference>
<dbReference type="GO" id="GO:0003700">
    <property type="term" value="F:DNA-binding transcription factor activity"/>
    <property type="evidence" value="ECO:0007669"/>
    <property type="project" value="InterPro"/>
</dbReference>